<evidence type="ECO:0000259" key="1">
    <source>
        <dbReference type="Pfam" id="PF00144"/>
    </source>
</evidence>
<evidence type="ECO:0000313" key="2">
    <source>
        <dbReference type="EMBL" id="RSH80845.1"/>
    </source>
</evidence>
<accession>A0A427XPT3</accession>
<dbReference type="SUPFAM" id="SSF56601">
    <property type="entry name" value="beta-lactamase/transpeptidase-like"/>
    <property type="match status" value="1"/>
</dbReference>
<gene>
    <name evidence="2" type="ORF">EHS25_007014</name>
</gene>
<keyword evidence="3" id="KW-1185">Reference proteome</keyword>
<dbReference type="InterPro" id="IPR050789">
    <property type="entry name" value="Diverse_Enzym_Activities"/>
</dbReference>
<dbReference type="Gene3D" id="3.40.710.10">
    <property type="entry name" value="DD-peptidase/beta-lactamase superfamily"/>
    <property type="match status" value="1"/>
</dbReference>
<evidence type="ECO:0000313" key="3">
    <source>
        <dbReference type="Proteomes" id="UP000279259"/>
    </source>
</evidence>
<dbReference type="STRING" id="1890683.A0A427XPT3"/>
<dbReference type="AlphaFoldDB" id="A0A427XPT3"/>
<sequence>MSSFLLPTLKPGAREKLDKLLVGTVESRNFPAISFGATNAKETIYFNQAGEVVFGDSSSGQVDEESITEIFSQTKFITCLAALQLVDKKLVSLDSEADIEKHLPEIAKIPLLKGYDSDGKAILEKPKNKVTLRMLMSHSAGFVYPRDDSILTQYLKANPVLDLFDPKATVDALSSPLIYEPGTSFRYSVSIDWVGILVERVSGLNLESYFRQNIFDPVGAESFTFYPTPEVQRRKIAACERDAQGKVQVIPGGFGMGRPQEPEQVGLLLGGAGLFGTQKDYLAVLRAVLRCDPRYPDRPSKPLISPESYAEMFKPCLPRGQGYTGCDVLFAMVNPSKYLDNPMPENVNYSVAFLINQEPLRGRRKANSGCWSGAAKTQFWIDPESGIAAICGTHLLGPSPDPWFATYTAYETELYAGLL</sequence>
<dbReference type="InterPro" id="IPR012338">
    <property type="entry name" value="Beta-lactam/transpept-like"/>
</dbReference>
<dbReference type="Proteomes" id="UP000279259">
    <property type="component" value="Unassembled WGS sequence"/>
</dbReference>
<comment type="caution">
    <text evidence="2">The sequence shown here is derived from an EMBL/GenBank/DDBJ whole genome shotgun (WGS) entry which is preliminary data.</text>
</comment>
<protein>
    <recommendedName>
        <fullName evidence="1">Beta-lactamase-related domain-containing protein</fullName>
    </recommendedName>
</protein>
<proteinExistence type="predicted"/>
<dbReference type="PANTHER" id="PTHR43283:SF3">
    <property type="entry name" value="BETA-LACTAMASE FAMILY PROTEIN (AFU_ORTHOLOGUE AFUA_5G07500)"/>
    <property type="match status" value="1"/>
</dbReference>
<organism evidence="2 3">
    <name type="scientific">Saitozyma podzolica</name>
    <dbReference type="NCBI Taxonomy" id="1890683"/>
    <lineage>
        <taxon>Eukaryota</taxon>
        <taxon>Fungi</taxon>
        <taxon>Dikarya</taxon>
        <taxon>Basidiomycota</taxon>
        <taxon>Agaricomycotina</taxon>
        <taxon>Tremellomycetes</taxon>
        <taxon>Tremellales</taxon>
        <taxon>Trimorphomycetaceae</taxon>
        <taxon>Saitozyma</taxon>
    </lineage>
</organism>
<feature type="domain" description="Beta-lactamase-related" evidence="1">
    <location>
        <begin position="17"/>
        <end position="397"/>
    </location>
</feature>
<dbReference type="EMBL" id="RSCD01000032">
    <property type="protein sequence ID" value="RSH80845.1"/>
    <property type="molecule type" value="Genomic_DNA"/>
</dbReference>
<dbReference type="Pfam" id="PF00144">
    <property type="entry name" value="Beta-lactamase"/>
    <property type="match status" value="1"/>
</dbReference>
<dbReference type="OrthoDB" id="428260at2759"/>
<reference evidence="2 3" key="1">
    <citation type="submission" date="2018-11" db="EMBL/GenBank/DDBJ databases">
        <title>Genome sequence of Saitozyma podzolica DSM 27192.</title>
        <authorList>
            <person name="Aliyu H."/>
            <person name="Gorte O."/>
            <person name="Ochsenreither K."/>
        </authorList>
    </citation>
    <scope>NUCLEOTIDE SEQUENCE [LARGE SCALE GENOMIC DNA]</scope>
    <source>
        <strain evidence="2 3">DSM 27192</strain>
    </source>
</reference>
<dbReference type="InterPro" id="IPR001466">
    <property type="entry name" value="Beta-lactam-related"/>
</dbReference>
<name>A0A427XPT3_9TREE</name>
<dbReference type="PANTHER" id="PTHR43283">
    <property type="entry name" value="BETA-LACTAMASE-RELATED"/>
    <property type="match status" value="1"/>
</dbReference>